<keyword evidence="4" id="KW-0328">Glycosyltransferase</keyword>
<evidence type="ECO:0000256" key="1">
    <source>
        <dbReference type="ARBA" id="ARBA00004922"/>
    </source>
</evidence>
<dbReference type="PANTHER" id="PTHR44835">
    <property type="entry name" value="UDP-N-ACETYLGLUCOSAMINE--PEPTIDE N-ACETYLGLUCOSAMINYLTRANSFERASE SPINDLY-RELATED"/>
    <property type="match status" value="1"/>
</dbReference>
<evidence type="ECO:0000256" key="5">
    <source>
        <dbReference type="ARBA" id="ARBA00022679"/>
    </source>
</evidence>
<dbReference type="Gene3D" id="3.40.50.2000">
    <property type="entry name" value="Glycogen Phosphorylase B"/>
    <property type="match status" value="1"/>
</dbReference>
<comment type="pathway">
    <text evidence="1">Protein modification; protein glycosylation.</text>
</comment>
<dbReference type="Proteomes" id="UP000614714">
    <property type="component" value="Unassembled WGS sequence"/>
</dbReference>
<dbReference type="Gene3D" id="1.25.40.10">
    <property type="entry name" value="Tetratricopeptide repeat domain"/>
    <property type="match status" value="1"/>
</dbReference>
<keyword evidence="5" id="KW-0808">Transferase</keyword>
<proteinExistence type="inferred from homology"/>
<reference evidence="10 11" key="1">
    <citation type="submission" date="2020-12" db="EMBL/GenBank/DDBJ databases">
        <title>Geomonas sp. Red421, isolated from paddy soil.</title>
        <authorList>
            <person name="Xu Z."/>
            <person name="Zhang Z."/>
            <person name="Masuda Y."/>
            <person name="Itoh H."/>
            <person name="Senoo K."/>
        </authorList>
    </citation>
    <scope>NUCLEOTIDE SEQUENCE [LARGE SCALE GENOMIC DNA]</scope>
    <source>
        <strain evidence="10 11">Red421</strain>
    </source>
</reference>
<dbReference type="SUPFAM" id="SSF48452">
    <property type="entry name" value="TPR-like"/>
    <property type="match status" value="1"/>
</dbReference>
<dbReference type="SMART" id="SM00028">
    <property type="entry name" value="TPR"/>
    <property type="match status" value="2"/>
</dbReference>
<evidence type="ECO:0000256" key="3">
    <source>
        <dbReference type="ARBA" id="ARBA00011970"/>
    </source>
</evidence>
<protein>
    <recommendedName>
        <fullName evidence="3">protein O-GlcNAc transferase</fullName>
        <ecNumber evidence="3">2.4.1.255</ecNumber>
    </recommendedName>
</protein>
<evidence type="ECO:0000256" key="8">
    <source>
        <dbReference type="PROSITE-ProRule" id="PRU00339"/>
    </source>
</evidence>
<comment type="similarity">
    <text evidence="2">Belongs to the glycosyltransferase 41 family. O-GlcNAc transferase subfamily.</text>
</comment>
<sequence length="510" mass="57654">MTNLERITQLLLSNRLPEAEAAARDAIRSEASAEMHNLLGNILNAQFRLNEAKTCYQEALRLDPDFFKAWNNIGNILNHEGMVDDAIAHYRKALELNPHLPAVHSNLLLSMYYSASESLQTIFSETQRWYRQQCDGIEPTKAEGVDLRPEKRLTVGYVSGDLWPHPVGYFLQAILENHDRQGFRVICYATANRPDNWLTQILQKHVEWRQVEGWDDDALHAAIKKDGVDILVDLSGHTAMNRLRVFARRAAPVQVSWLGFHGTTGVPAMDYHLTDAWTVPAGEEKWYTEEVIRLEGSRFCYAPPRYAPKSARARGEDNTVVFGSFNNLAKITPMVASTWSRILKEVKGSKLLLKWHTLASPEVREKIVTLFGSHDITPEQLILRPGSSHADMLREYGDIDIALDPFPYSGGLTSCEALYSGVPVVTLSGDRPVGRQTAAFLHLLELEQLIASDHDDYVDKAAALARNSEERKTISSMLPFWASSSICDGRAFTLRLESTYRELWSRFCRK</sequence>
<dbReference type="InterPro" id="IPR029489">
    <property type="entry name" value="OGT/SEC/SPY_C"/>
</dbReference>
<dbReference type="Pfam" id="PF00515">
    <property type="entry name" value="TPR_1"/>
    <property type="match status" value="2"/>
</dbReference>
<evidence type="ECO:0000256" key="6">
    <source>
        <dbReference type="ARBA" id="ARBA00022737"/>
    </source>
</evidence>
<feature type="domain" description="O-GlcNAc transferase C-terminal" evidence="9">
    <location>
        <begin position="317"/>
        <end position="478"/>
    </location>
</feature>
<feature type="repeat" description="TPR" evidence="8">
    <location>
        <begin position="33"/>
        <end position="66"/>
    </location>
</feature>
<dbReference type="PROSITE" id="PS50293">
    <property type="entry name" value="TPR_REGION"/>
    <property type="match status" value="1"/>
</dbReference>
<dbReference type="InterPro" id="IPR051939">
    <property type="entry name" value="Glycosyltr_41/O-GlcNAc_trsf"/>
</dbReference>
<accession>A0ABS0YAW0</accession>
<evidence type="ECO:0000259" key="9">
    <source>
        <dbReference type="Pfam" id="PF13844"/>
    </source>
</evidence>
<feature type="repeat" description="TPR" evidence="8">
    <location>
        <begin position="67"/>
        <end position="100"/>
    </location>
</feature>
<evidence type="ECO:0000313" key="10">
    <source>
        <dbReference type="EMBL" id="MBJ6749089.1"/>
    </source>
</evidence>
<dbReference type="SUPFAM" id="SSF53756">
    <property type="entry name" value="UDP-Glycosyltransferase/glycogen phosphorylase"/>
    <property type="match status" value="1"/>
</dbReference>
<gene>
    <name evidence="10" type="ORF">JFN91_02565</name>
</gene>
<keyword evidence="6" id="KW-0677">Repeat</keyword>
<feature type="domain" description="O-GlcNAc transferase C-terminal" evidence="9">
    <location>
        <begin position="148"/>
        <end position="293"/>
    </location>
</feature>
<name>A0ABS0YAW0_9BACT</name>
<dbReference type="RefSeq" id="WP_199387638.1">
    <property type="nucleotide sequence ID" value="NZ_JAEMHL010000001.1"/>
</dbReference>
<dbReference type="EC" id="2.4.1.255" evidence="3"/>
<dbReference type="Gene3D" id="3.40.50.11380">
    <property type="match status" value="1"/>
</dbReference>
<evidence type="ECO:0000256" key="7">
    <source>
        <dbReference type="ARBA" id="ARBA00022803"/>
    </source>
</evidence>
<dbReference type="EMBL" id="JAEMHL010000001">
    <property type="protein sequence ID" value="MBJ6749089.1"/>
    <property type="molecule type" value="Genomic_DNA"/>
</dbReference>
<evidence type="ECO:0000256" key="2">
    <source>
        <dbReference type="ARBA" id="ARBA00005386"/>
    </source>
</evidence>
<evidence type="ECO:0000256" key="4">
    <source>
        <dbReference type="ARBA" id="ARBA00022676"/>
    </source>
</evidence>
<comment type="caution">
    <text evidence="10">The sequence shown here is derived from an EMBL/GenBank/DDBJ whole genome shotgun (WGS) entry which is preliminary data.</text>
</comment>
<keyword evidence="11" id="KW-1185">Reference proteome</keyword>
<organism evidence="10 11">
    <name type="scientific">Geomonas anaerohicana</name>
    <dbReference type="NCBI Taxonomy" id="2798583"/>
    <lineage>
        <taxon>Bacteria</taxon>
        <taxon>Pseudomonadati</taxon>
        <taxon>Thermodesulfobacteriota</taxon>
        <taxon>Desulfuromonadia</taxon>
        <taxon>Geobacterales</taxon>
        <taxon>Geobacteraceae</taxon>
        <taxon>Geomonas</taxon>
    </lineage>
</organism>
<keyword evidence="7 8" id="KW-0802">TPR repeat</keyword>
<dbReference type="InterPro" id="IPR011990">
    <property type="entry name" value="TPR-like_helical_dom_sf"/>
</dbReference>
<dbReference type="PANTHER" id="PTHR44835:SF1">
    <property type="entry name" value="PROTEIN O-GLCNAC TRANSFERASE"/>
    <property type="match status" value="1"/>
</dbReference>
<dbReference type="PROSITE" id="PS50005">
    <property type="entry name" value="TPR"/>
    <property type="match status" value="2"/>
</dbReference>
<dbReference type="Pfam" id="PF13844">
    <property type="entry name" value="Glyco_transf_41"/>
    <property type="match status" value="2"/>
</dbReference>
<dbReference type="InterPro" id="IPR019734">
    <property type="entry name" value="TPR_rpt"/>
</dbReference>
<evidence type="ECO:0000313" key="11">
    <source>
        <dbReference type="Proteomes" id="UP000614714"/>
    </source>
</evidence>